<organism evidence="6 7">
    <name type="scientific">Azospira restricta</name>
    <dbReference type="NCBI Taxonomy" id="404405"/>
    <lineage>
        <taxon>Bacteria</taxon>
        <taxon>Pseudomonadati</taxon>
        <taxon>Pseudomonadota</taxon>
        <taxon>Betaproteobacteria</taxon>
        <taxon>Rhodocyclales</taxon>
        <taxon>Rhodocyclaceae</taxon>
        <taxon>Azospira</taxon>
    </lineage>
</organism>
<keyword evidence="2" id="KW-0805">Transcription regulation</keyword>
<dbReference type="EMBL" id="CP064781">
    <property type="protein sequence ID" value="QRJ63645.1"/>
    <property type="molecule type" value="Genomic_DNA"/>
</dbReference>
<comment type="similarity">
    <text evidence="1">Belongs to the LysR transcriptional regulatory family.</text>
</comment>
<evidence type="ECO:0000313" key="6">
    <source>
        <dbReference type="EMBL" id="QRJ63645.1"/>
    </source>
</evidence>
<dbReference type="PANTHER" id="PTHR30126">
    <property type="entry name" value="HTH-TYPE TRANSCRIPTIONAL REGULATOR"/>
    <property type="match status" value="1"/>
</dbReference>
<reference evidence="6" key="1">
    <citation type="submission" date="2020-11" db="EMBL/GenBank/DDBJ databases">
        <title>Azospira restricta DSM 18626 genome sequence.</title>
        <authorList>
            <person name="Moe W.M."/>
        </authorList>
    </citation>
    <scope>NUCLEOTIDE SEQUENCE</scope>
    <source>
        <strain evidence="6">DSM 18626</strain>
    </source>
</reference>
<dbReference type="GO" id="GO:0003700">
    <property type="term" value="F:DNA-binding transcription factor activity"/>
    <property type="evidence" value="ECO:0007669"/>
    <property type="project" value="InterPro"/>
</dbReference>
<dbReference type="Proteomes" id="UP000663444">
    <property type="component" value="Chromosome"/>
</dbReference>
<sequence length="304" mass="33717">MDIKWIEDFLCFCDLRSFSRAADQRHISQSAFSRRIQALEDWLGVTLIDRNCQPPALTAAGRVFRHFAADHVRRLYEARATLRGQHAEGDDTVRFAVAHTLSLTFFPAWFAALRQRFSQLQAQVLATNIMEGAHLLSEGATDLLLCYHHPQFPILLDPDRYPFVVLGSERLLPYSSCAADGRPHFTLPGQPGVPPPLLAYASGTFLGHLVEMILLDPPQPCHPQTCFQTHMSEALKAMVLAGHGLGWLPESCVQEEVAAGRIAAAGSADWGTRMEIRVYRAAGNRRAAIETLWQHLARGDGTPA</sequence>
<feature type="domain" description="HTH lysR-type" evidence="5">
    <location>
        <begin position="1"/>
        <end position="58"/>
    </location>
</feature>
<dbReference type="InterPro" id="IPR036388">
    <property type="entry name" value="WH-like_DNA-bd_sf"/>
</dbReference>
<dbReference type="CDD" id="cd05466">
    <property type="entry name" value="PBP2_LTTR_substrate"/>
    <property type="match status" value="1"/>
</dbReference>
<evidence type="ECO:0000256" key="4">
    <source>
        <dbReference type="ARBA" id="ARBA00023163"/>
    </source>
</evidence>
<dbReference type="PROSITE" id="PS50931">
    <property type="entry name" value="HTH_LYSR"/>
    <property type="match status" value="1"/>
</dbReference>
<dbReference type="Gene3D" id="3.40.190.10">
    <property type="entry name" value="Periplasmic binding protein-like II"/>
    <property type="match status" value="2"/>
</dbReference>
<evidence type="ECO:0000256" key="2">
    <source>
        <dbReference type="ARBA" id="ARBA00023015"/>
    </source>
</evidence>
<protein>
    <submittedName>
        <fullName evidence="6">LysR family transcriptional regulator</fullName>
    </submittedName>
</protein>
<dbReference type="InterPro" id="IPR005119">
    <property type="entry name" value="LysR_subst-bd"/>
</dbReference>
<dbReference type="InterPro" id="IPR036390">
    <property type="entry name" value="WH_DNA-bd_sf"/>
</dbReference>
<name>A0A974Y322_9RHOO</name>
<dbReference type="SUPFAM" id="SSF53850">
    <property type="entry name" value="Periplasmic binding protein-like II"/>
    <property type="match status" value="1"/>
</dbReference>
<keyword evidence="4" id="KW-0804">Transcription</keyword>
<dbReference type="RefSeq" id="WP_203387176.1">
    <property type="nucleotide sequence ID" value="NZ_CP064781.1"/>
</dbReference>
<keyword evidence="3" id="KW-0238">DNA-binding</keyword>
<evidence type="ECO:0000259" key="5">
    <source>
        <dbReference type="PROSITE" id="PS50931"/>
    </source>
</evidence>
<dbReference type="AlphaFoldDB" id="A0A974Y322"/>
<gene>
    <name evidence="6" type="ORF">IWH25_18210</name>
</gene>
<dbReference type="KEGG" id="ares:IWH25_18210"/>
<dbReference type="PRINTS" id="PR00039">
    <property type="entry name" value="HTHLYSR"/>
</dbReference>
<keyword evidence="7" id="KW-1185">Reference proteome</keyword>
<evidence type="ECO:0000256" key="1">
    <source>
        <dbReference type="ARBA" id="ARBA00009437"/>
    </source>
</evidence>
<dbReference type="Pfam" id="PF03466">
    <property type="entry name" value="LysR_substrate"/>
    <property type="match status" value="1"/>
</dbReference>
<dbReference type="PANTHER" id="PTHR30126:SF2">
    <property type="entry name" value="HTH-TYPE TRANSCRIPTIONAL REGULATOR YJIE"/>
    <property type="match status" value="1"/>
</dbReference>
<dbReference type="Pfam" id="PF00126">
    <property type="entry name" value="HTH_1"/>
    <property type="match status" value="1"/>
</dbReference>
<dbReference type="GO" id="GO:0000976">
    <property type="term" value="F:transcription cis-regulatory region binding"/>
    <property type="evidence" value="ECO:0007669"/>
    <property type="project" value="TreeGrafter"/>
</dbReference>
<accession>A0A974Y322</accession>
<evidence type="ECO:0000313" key="7">
    <source>
        <dbReference type="Proteomes" id="UP000663444"/>
    </source>
</evidence>
<dbReference type="SUPFAM" id="SSF46785">
    <property type="entry name" value="Winged helix' DNA-binding domain"/>
    <property type="match status" value="1"/>
</dbReference>
<dbReference type="Gene3D" id="1.10.10.10">
    <property type="entry name" value="Winged helix-like DNA-binding domain superfamily/Winged helix DNA-binding domain"/>
    <property type="match status" value="1"/>
</dbReference>
<proteinExistence type="inferred from homology"/>
<evidence type="ECO:0000256" key="3">
    <source>
        <dbReference type="ARBA" id="ARBA00023125"/>
    </source>
</evidence>
<dbReference type="InterPro" id="IPR000847">
    <property type="entry name" value="LysR_HTH_N"/>
</dbReference>